<dbReference type="RefSeq" id="WP_073045865.1">
    <property type="nucleotide sequence ID" value="NZ_FQUO01000015.1"/>
</dbReference>
<evidence type="ECO:0000313" key="2">
    <source>
        <dbReference type="EMBL" id="SHF96349.1"/>
    </source>
</evidence>
<keyword evidence="1" id="KW-1133">Transmembrane helix</keyword>
<dbReference type="EMBL" id="FQUO01000015">
    <property type="protein sequence ID" value="SHF96349.1"/>
    <property type="molecule type" value="Genomic_DNA"/>
</dbReference>
<protein>
    <recommendedName>
        <fullName evidence="4">Zinc-finger</fullName>
    </recommendedName>
</protein>
<dbReference type="Proteomes" id="UP000184368">
    <property type="component" value="Unassembled WGS sequence"/>
</dbReference>
<keyword evidence="1" id="KW-0472">Membrane</keyword>
<gene>
    <name evidence="2" type="ORF">SAMN05444008_11513</name>
</gene>
<proteinExistence type="predicted"/>
<keyword evidence="3" id="KW-1185">Reference proteome</keyword>
<evidence type="ECO:0008006" key="4">
    <source>
        <dbReference type="Google" id="ProtNLM"/>
    </source>
</evidence>
<dbReference type="OrthoDB" id="680459at2"/>
<sequence>MSEQLKDILNQFPSGIDPDTLMRYLQGTLPPAEQHEVEKYLLDTDFEADALEGLQQVQDPARLQFLLDQLHRDLKKKTAQKKAFREKMGIKAQPVLWAGILLLLLLIVISFLIVHRLHQG</sequence>
<evidence type="ECO:0000256" key="1">
    <source>
        <dbReference type="SAM" id="Phobius"/>
    </source>
</evidence>
<dbReference type="AlphaFoldDB" id="A0A1M5FY31"/>
<name>A0A1M5FY31_9BACT</name>
<feature type="transmembrane region" description="Helical" evidence="1">
    <location>
        <begin position="95"/>
        <end position="114"/>
    </location>
</feature>
<dbReference type="STRING" id="1302690.BUE76_10375"/>
<reference evidence="2 3" key="1">
    <citation type="submission" date="2016-11" db="EMBL/GenBank/DDBJ databases">
        <authorList>
            <person name="Jaros S."/>
            <person name="Januszkiewicz K."/>
            <person name="Wedrychowicz H."/>
        </authorList>
    </citation>
    <scope>NUCLEOTIDE SEQUENCE [LARGE SCALE GENOMIC DNA]</scope>
    <source>
        <strain evidence="2 3">DSM 26897</strain>
    </source>
</reference>
<keyword evidence="1" id="KW-0812">Transmembrane</keyword>
<evidence type="ECO:0000313" key="3">
    <source>
        <dbReference type="Proteomes" id="UP000184368"/>
    </source>
</evidence>
<organism evidence="2 3">
    <name type="scientific">Cnuella takakiae</name>
    <dbReference type="NCBI Taxonomy" id="1302690"/>
    <lineage>
        <taxon>Bacteria</taxon>
        <taxon>Pseudomonadati</taxon>
        <taxon>Bacteroidota</taxon>
        <taxon>Chitinophagia</taxon>
        <taxon>Chitinophagales</taxon>
        <taxon>Chitinophagaceae</taxon>
        <taxon>Cnuella</taxon>
    </lineage>
</organism>
<accession>A0A1M5FY31</accession>